<dbReference type="OrthoDB" id="10266676at2759"/>
<evidence type="ECO:0000256" key="2">
    <source>
        <dbReference type="SAM" id="Phobius"/>
    </source>
</evidence>
<name>A0A8J5XZW7_DIALT</name>
<comment type="caution">
    <text evidence="3">The sequence shown here is derived from an EMBL/GenBank/DDBJ whole genome shotgun (WGS) entry which is preliminary data.</text>
</comment>
<protein>
    <submittedName>
        <fullName evidence="3">Uncharacterized protein</fullName>
    </submittedName>
</protein>
<keyword evidence="2" id="KW-1133">Transmembrane helix</keyword>
<sequence>MSLDLKALAAEREARMRSSGAPPSSAATPARPRSTTASPAAAKPPPQGKHPAAHRTAPRAAPTAPSALAKAHRSIRMAHSLALVVEVLCALSLFVFGFGTTTLCVMLLAAGFARSGGALAHGALPSTLREGAPPSAAEVEAAAKGAFGPGLLSAPAAALADEYRVLVENLAFACTYGKKNCLTNDMYAGELSLGKVCSLVAAKLSDGTLRCA</sequence>
<accession>A0A8J5XZW7</accession>
<proteinExistence type="predicted"/>
<keyword evidence="2" id="KW-0472">Membrane</keyword>
<evidence type="ECO:0000313" key="3">
    <source>
        <dbReference type="EMBL" id="KAG8471075.1"/>
    </source>
</evidence>
<feature type="transmembrane region" description="Helical" evidence="2">
    <location>
        <begin position="80"/>
        <end position="113"/>
    </location>
</feature>
<keyword evidence="2" id="KW-0812">Transmembrane</keyword>
<evidence type="ECO:0000313" key="4">
    <source>
        <dbReference type="Proteomes" id="UP000751190"/>
    </source>
</evidence>
<dbReference type="EMBL" id="JAGTXO010000001">
    <property type="protein sequence ID" value="KAG8471075.1"/>
    <property type="molecule type" value="Genomic_DNA"/>
</dbReference>
<dbReference type="AlphaFoldDB" id="A0A8J5XZW7"/>
<feature type="compositionally biased region" description="Low complexity" evidence="1">
    <location>
        <begin position="18"/>
        <end position="41"/>
    </location>
</feature>
<reference evidence="3" key="1">
    <citation type="submission" date="2021-05" db="EMBL/GenBank/DDBJ databases">
        <title>The genome of the haptophyte Pavlova lutheri (Diacronema luteri, Pavlovales) - a model for lipid biosynthesis in eukaryotic algae.</title>
        <authorList>
            <person name="Hulatt C.J."/>
            <person name="Posewitz M.C."/>
        </authorList>
    </citation>
    <scope>NUCLEOTIDE SEQUENCE</scope>
    <source>
        <strain evidence="3">NIVA-4/92</strain>
    </source>
</reference>
<dbReference type="OMA" id="KNCLTND"/>
<gene>
    <name evidence="3" type="ORF">KFE25_009496</name>
</gene>
<feature type="region of interest" description="Disordered" evidence="1">
    <location>
        <begin position="11"/>
        <end position="64"/>
    </location>
</feature>
<keyword evidence="4" id="KW-1185">Reference proteome</keyword>
<evidence type="ECO:0000256" key="1">
    <source>
        <dbReference type="SAM" id="MobiDB-lite"/>
    </source>
</evidence>
<organism evidence="3 4">
    <name type="scientific">Diacronema lutheri</name>
    <name type="common">Unicellular marine alga</name>
    <name type="synonym">Monochrysis lutheri</name>
    <dbReference type="NCBI Taxonomy" id="2081491"/>
    <lineage>
        <taxon>Eukaryota</taxon>
        <taxon>Haptista</taxon>
        <taxon>Haptophyta</taxon>
        <taxon>Pavlovophyceae</taxon>
        <taxon>Pavlovales</taxon>
        <taxon>Pavlovaceae</taxon>
        <taxon>Diacronema</taxon>
    </lineage>
</organism>
<dbReference type="Proteomes" id="UP000751190">
    <property type="component" value="Unassembled WGS sequence"/>
</dbReference>